<keyword evidence="1" id="KW-0812">Transmembrane</keyword>
<reference evidence="2 3" key="1">
    <citation type="submission" date="2017-02" db="EMBL/GenBank/DDBJ databases">
        <authorList>
            <person name="Peterson S.W."/>
        </authorList>
    </citation>
    <scope>NUCLEOTIDE SEQUENCE [LARGE SCALE GENOMIC DNA]</scope>
    <source>
        <strain evidence="2 3">LSP_Lj1</strain>
    </source>
</reference>
<evidence type="ECO:0000313" key="2">
    <source>
        <dbReference type="EMBL" id="SJN20373.1"/>
    </source>
</evidence>
<evidence type="ECO:0000256" key="1">
    <source>
        <dbReference type="SAM" id="Phobius"/>
    </source>
</evidence>
<evidence type="ECO:0000313" key="3">
    <source>
        <dbReference type="Proteomes" id="UP000188342"/>
    </source>
</evidence>
<protein>
    <submittedName>
        <fullName evidence="2">Uncharacterized protein</fullName>
    </submittedName>
</protein>
<sequence>MLGYLRRLARFAIPGAVVALLVTVPLLLLTMNQEGTTTYKQKAHVLVIPNDVTTEAAATQQAQLVPMMLRSYVALEDVPVFVDEVAKRSNGRWTPEQVTERLSIYWGGGSALLAFQAEGENLAETNDLANLGAEVFVDRADEMVPTAGTALWKPSLKVVETSQEQAEPTVAPTSSPVFAVGVGLLAGLLTMLALEAWSHLRSGRRKNVRA</sequence>
<keyword evidence="1" id="KW-0472">Membrane</keyword>
<keyword evidence="3" id="KW-1185">Reference proteome</keyword>
<dbReference type="STRING" id="1255658.FM114_02325"/>
<feature type="transmembrane region" description="Helical" evidence="1">
    <location>
        <begin position="177"/>
        <end position="197"/>
    </location>
</feature>
<dbReference type="EMBL" id="FUKQ01000010">
    <property type="protein sequence ID" value="SJN20373.1"/>
    <property type="molecule type" value="Genomic_DNA"/>
</dbReference>
<accession>A0A1R4IM77</accession>
<gene>
    <name evidence="2" type="ORF">FM114_02325</name>
</gene>
<organism evidence="2 3">
    <name type="scientific">Luteococcus japonicus LSP_Lj1</name>
    <dbReference type="NCBI Taxonomy" id="1255658"/>
    <lineage>
        <taxon>Bacteria</taxon>
        <taxon>Bacillati</taxon>
        <taxon>Actinomycetota</taxon>
        <taxon>Actinomycetes</taxon>
        <taxon>Propionibacteriales</taxon>
        <taxon>Propionibacteriaceae</taxon>
        <taxon>Luteococcus</taxon>
    </lineage>
</organism>
<keyword evidence="1" id="KW-1133">Transmembrane helix</keyword>
<dbReference type="Proteomes" id="UP000188342">
    <property type="component" value="Unassembled WGS sequence"/>
</dbReference>
<dbReference type="AlphaFoldDB" id="A0A1R4IM77"/>
<feature type="transmembrane region" description="Helical" evidence="1">
    <location>
        <begin position="12"/>
        <end position="31"/>
    </location>
</feature>
<proteinExistence type="predicted"/>
<name>A0A1R4IM77_9ACTN</name>